<evidence type="ECO:0008006" key="4">
    <source>
        <dbReference type="Google" id="ProtNLM"/>
    </source>
</evidence>
<feature type="chain" id="PRO_5014316639" description="Desulfoferrodoxin ferrous iron-binding domain-containing protein" evidence="1">
    <location>
        <begin position="23"/>
        <end position="110"/>
    </location>
</feature>
<feature type="signal peptide" evidence="1">
    <location>
        <begin position="1"/>
        <end position="22"/>
    </location>
</feature>
<sequence length="110" mass="11896">MKNILSGLIIAVFLIAASSAYAHPPSDITITFDAQTKILKALITHNVSSPEKHYINKVDVGLNGKEIIEHNISKQDNNQTQAVSYLIGDVKSGDVLSVEAYCSISGKLKK</sequence>
<evidence type="ECO:0000256" key="1">
    <source>
        <dbReference type="SAM" id="SignalP"/>
    </source>
</evidence>
<reference evidence="2 3" key="1">
    <citation type="submission" date="2017-09" db="EMBL/GenBank/DDBJ databases">
        <title>Depth-based differentiation of microbial function through sediment-hosted aquifers and enrichment of novel symbionts in the deep terrestrial subsurface.</title>
        <authorList>
            <person name="Probst A.J."/>
            <person name="Ladd B."/>
            <person name="Jarett J.K."/>
            <person name="Geller-Mcgrath D.E."/>
            <person name="Sieber C.M."/>
            <person name="Emerson J.B."/>
            <person name="Anantharaman K."/>
            <person name="Thomas B.C."/>
            <person name="Malmstrom R."/>
            <person name="Stieglmeier M."/>
            <person name="Klingl A."/>
            <person name="Woyke T."/>
            <person name="Ryan C.M."/>
            <person name="Banfield J.F."/>
        </authorList>
    </citation>
    <scope>NUCLEOTIDE SEQUENCE [LARGE SCALE GENOMIC DNA]</scope>
    <source>
        <strain evidence="2">CG12_big_fil_rev_8_21_14_0_65_43_15</strain>
    </source>
</reference>
<name>A0A2J0LFG5_9BACT</name>
<proteinExistence type="predicted"/>
<evidence type="ECO:0000313" key="2">
    <source>
        <dbReference type="EMBL" id="PIW65959.1"/>
    </source>
</evidence>
<dbReference type="EMBL" id="PFGP01000129">
    <property type="protein sequence ID" value="PIW65959.1"/>
    <property type="molecule type" value="Genomic_DNA"/>
</dbReference>
<keyword evidence="1" id="KW-0732">Signal</keyword>
<dbReference type="Proteomes" id="UP000231267">
    <property type="component" value="Unassembled WGS sequence"/>
</dbReference>
<gene>
    <name evidence="2" type="ORF">COW11_05840</name>
</gene>
<protein>
    <recommendedName>
        <fullName evidence="4">Desulfoferrodoxin ferrous iron-binding domain-containing protein</fullName>
    </recommendedName>
</protein>
<comment type="caution">
    <text evidence="2">The sequence shown here is derived from an EMBL/GenBank/DDBJ whole genome shotgun (WGS) entry which is preliminary data.</text>
</comment>
<organism evidence="2 3">
    <name type="scientific">Candidatus Taenaricola geysiri</name>
    <dbReference type="NCBI Taxonomy" id="1974752"/>
    <lineage>
        <taxon>Bacteria</taxon>
        <taxon>Pseudomonadati</taxon>
        <taxon>Candidatus Omnitrophota</taxon>
        <taxon>Candidatus Taenaricola</taxon>
    </lineage>
</organism>
<evidence type="ECO:0000313" key="3">
    <source>
        <dbReference type="Proteomes" id="UP000231267"/>
    </source>
</evidence>
<accession>A0A2J0LFG5</accession>
<dbReference type="AlphaFoldDB" id="A0A2J0LFG5"/>